<dbReference type="Pfam" id="PF06333">
    <property type="entry name" value="Med13_C"/>
    <property type="match status" value="1"/>
</dbReference>
<comment type="similarity">
    <text evidence="2 11">Belongs to the Mediator complex subunit 13 family.</text>
</comment>
<accession>A0A139IIT7</accession>
<feature type="compositionally biased region" description="Acidic residues" evidence="12">
    <location>
        <begin position="646"/>
        <end position="673"/>
    </location>
</feature>
<evidence type="ECO:0000256" key="12">
    <source>
        <dbReference type="SAM" id="MobiDB-lite"/>
    </source>
</evidence>
<evidence type="ECO:0000259" key="14">
    <source>
        <dbReference type="Pfam" id="PF11597"/>
    </source>
</evidence>
<evidence type="ECO:0000259" key="15">
    <source>
        <dbReference type="Pfam" id="PF18296"/>
    </source>
</evidence>
<evidence type="ECO:0000256" key="7">
    <source>
        <dbReference type="ARBA" id="ARBA00023163"/>
    </source>
</evidence>
<proteinExistence type="inferred from homology"/>
<feature type="domain" description="MID" evidence="15">
    <location>
        <begin position="925"/>
        <end position="1103"/>
    </location>
</feature>
<name>A0A139IIT7_9PEZI</name>
<keyword evidence="8 11" id="KW-0539">Nucleus</keyword>
<feature type="region of interest" description="Disordered" evidence="12">
    <location>
        <begin position="855"/>
        <end position="879"/>
    </location>
</feature>
<dbReference type="InterPro" id="IPR009401">
    <property type="entry name" value="Med13_C"/>
</dbReference>
<evidence type="ECO:0000256" key="9">
    <source>
        <dbReference type="ARBA" id="ARBA00025661"/>
    </source>
</evidence>
<dbReference type="PANTHER" id="PTHR48249">
    <property type="entry name" value="MEDIATOR OF RNA POLYMERASE II TRANSCRIPTION SUBUNIT 13"/>
    <property type="match status" value="1"/>
</dbReference>
<feature type="domain" description="Mediator complex subunit Med13 N-terminal" evidence="14">
    <location>
        <begin position="1"/>
        <end position="275"/>
    </location>
</feature>
<keyword evidence="5 11" id="KW-0805">Transcription regulation</keyword>
<dbReference type="STRING" id="113226.A0A139IIT7"/>
<keyword evidence="7 11" id="KW-0804">Transcription</keyword>
<evidence type="ECO:0000256" key="10">
    <source>
        <dbReference type="ARBA" id="ARBA00032008"/>
    </source>
</evidence>
<evidence type="ECO:0000256" key="11">
    <source>
        <dbReference type="RuleBase" id="RU364134"/>
    </source>
</evidence>
<comment type="function">
    <text evidence="9 11">Component of the SRB8-11 complex. The SRB8-11 complex is a regulatory module of the Mediator complex which is itself involved in regulation of basal and activated RNA polymerase II-dependent transcription. The SRB8-11 complex may be involved in the transcriptional repression of a subset of genes regulated by Mediator. It may inhibit the association of the Mediator complex with RNA polymerase II to form the holoenzyme complex.</text>
</comment>
<feature type="compositionally biased region" description="Low complexity" evidence="12">
    <location>
        <begin position="1305"/>
        <end position="1314"/>
    </location>
</feature>
<evidence type="ECO:0000256" key="5">
    <source>
        <dbReference type="ARBA" id="ARBA00023015"/>
    </source>
</evidence>
<dbReference type="Pfam" id="PF18296">
    <property type="entry name" value="MID_MedPIWI"/>
    <property type="match status" value="1"/>
</dbReference>
<feature type="domain" description="Mediator complex subunit Med13 C-terminal" evidence="13">
    <location>
        <begin position="1119"/>
        <end position="1435"/>
    </location>
</feature>
<comment type="subunit">
    <text evidence="11">Component of the SRB8-11 complex, which itself associates with the Mediator complex.</text>
</comment>
<feature type="region of interest" description="Disordered" evidence="12">
    <location>
        <begin position="1264"/>
        <end position="1322"/>
    </location>
</feature>
<evidence type="ECO:0000256" key="3">
    <source>
        <dbReference type="ARBA" id="ARBA00019618"/>
    </source>
</evidence>
<dbReference type="GO" id="GO:0003713">
    <property type="term" value="F:transcription coactivator activity"/>
    <property type="evidence" value="ECO:0007669"/>
    <property type="project" value="TreeGrafter"/>
</dbReference>
<evidence type="ECO:0000256" key="6">
    <source>
        <dbReference type="ARBA" id="ARBA00023159"/>
    </source>
</evidence>
<organism evidence="16 17">
    <name type="scientific">Pseudocercospora musae</name>
    <dbReference type="NCBI Taxonomy" id="113226"/>
    <lineage>
        <taxon>Eukaryota</taxon>
        <taxon>Fungi</taxon>
        <taxon>Dikarya</taxon>
        <taxon>Ascomycota</taxon>
        <taxon>Pezizomycotina</taxon>
        <taxon>Dothideomycetes</taxon>
        <taxon>Dothideomycetidae</taxon>
        <taxon>Mycosphaerellales</taxon>
        <taxon>Mycosphaerellaceae</taxon>
        <taxon>Pseudocercospora</taxon>
    </lineage>
</organism>
<evidence type="ECO:0000256" key="4">
    <source>
        <dbReference type="ARBA" id="ARBA00022491"/>
    </source>
</evidence>
<keyword evidence="4 11" id="KW-0678">Repressor</keyword>
<protein>
    <recommendedName>
        <fullName evidence="3 11">Mediator of RNA polymerase II transcription subunit 13</fullName>
    </recommendedName>
    <alternativeName>
        <fullName evidence="10 11">Mediator complex subunit 13</fullName>
    </alternativeName>
</protein>
<dbReference type="GO" id="GO:0016592">
    <property type="term" value="C:mediator complex"/>
    <property type="evidence" value="ECO:0007669"/>
    <property type="project" value="InterPro"/>
</dbReference>
<keyword evidence="17" id="KW-1185">Reference proteome</keyword>
<evidence type="ECO:0000256" key="1">
    <source>
        <dbReference type="ARBA" id="ARBA00004123"/>
    </source>
</evidence>
<gene>
    <name evidence="16" type="ORF">AC579_6403</name>
</gene>
<dbReference type="InterPro" id="IPR041285">
    <property type="entry name" value="MID_MedPIWI"/>
</dbReference>
<keyword evidence="6 11" id="KW-0010">Activator</keyword>
<feature type="region of interest" description="Disordered" evidence="12">
    <location>
        <begin position="620"/>
        <end position="708"/>
    </location>
</feature>
<dbReference type="Pfam" id="PF11597">
    <property type="entry name" value="Med13_N"/>
    <property type="match status" value="1"/>
</dbReference>
<evidence type="ECO:0000313" key="17">
    <source>
        <dbReference type="Proteomes" id="UP000073492"/>
    </source>
</evidence>
<evidence type="ECO:0000256" key="8">
    <source>
        <dbReference type="ARBA" id="ARBA00023242"/>
    </source>
</evidence>
<dbReference type="InterPro" id="IPR051139">
    <property type="entry name" value="Mediator_complx_sub13"/>
</dbReference>
<evidence type="ECO:0000259" key="13">
    <source>
        <dbReference type="Pfam" id="PF06333"/>
    </source>
</evidence>
<dbReference type="GO" id="GO:0045944">
    <property type="term" value="P:positive regulation of transcription by RNA polymerase II"/>
    <property type="evidence" value="ECO:0007669"/>
    <property type="project" value="TreeGrafter"/>
</dbReference>
<dbReference type="EMBL" id="LFZO01000077">
    <property type="protein sequence ID" value="KXT14673.1"/>
    <property type="molecule type" value="Genomic_DNA"/>
</dbReference>
<dbReference type="PANTHER" id="PTHR48249:SF3">
    <property type="entry name" value="MEDIATOR OF RNA POLYMERASE II TRANSCRIPTION SUBUNIT 13"/>
    <property type="match status" value="1"/>
</dbReference>
<dbReference type="InterPro" id="IPR021643">
    <property type="entry name" value="Mediator_Med13_N"/>
</dbReference>
<evidence type="ECO:0000256" key="2">
    <source>
        <dbReference type="ARBA" id="ARBA00009354"/>
    </source>
</evidence>
<evidence type="ECO:0000313" key="16">
    <source>
        <dbReference type="EMBL" id="KXT14673.1"/>
    </source>
</evidence>
<feature type="region of interest" description="Disordered" evidence="12">
    <location>
        <begin position="751"/>
        <end position="770"/>
    </location>
</feature>
<dbReference type="Proteomes" id="UP000073492">
    <property type="component" value="Unassembled WGS sequence"/>
</dbReference>
<sequence length="1452" mass="158544">MDFLKACTTNIYAVENLAQTAYCVYDWPEGQVAPAAAERWEHAQNTLAALRRENVLCTSLAHAVWIFGPFNAAQKDTLHKSHSAFSLSHEGTLENPPTHAPSGRAVRDILLDAIEHALAFTLARHPAIVHVGPWLWLYHSLCDHEEDDDDKEDALQQARETSIIHVYTKLTPSGGLYLIPNIMPSSVQPLPAIPIPHREPQHVLLAPFGTLATVLPDFHDEAVLSGDAWKTGLAKALEPHGIDLHAGTSWIAIELAEDAETTACIWPASLCFIPYRPRHMQDHTANADRDWRRWFISTEEGTIFRNPLGMAEEWFKGAAERARTGVNVFDAQATVQSDDQILTEPIIANIAINDSTTMTSPPFSQRAADQQATMAGIYPTPPDGYVPMPNALQLNSTTPSATQPEQIANTVDMAPTSDVMQYKHEDSHHVGANTFGNEDQDMLFGDEGDMEDIGDADFSFFDDPDNDQAMLSMRGGDVEDALKYEDDAEDANLGTNTNDAAIQDVQPPLDTGPSADTTQSEAIEQTPIESAEQMQESSQPPVMVSVSQFGHSIVEPEKPLSPFGIRERLLPPPVPASFTQNDAPEHSASRRASTFAPINFREGLNLSRKYSIVTTAPEKETLRTGTTSTSDIGLPSARKKNRVDDNDSSDSDTDDESEDDSYEPSSSDVDDADLPPRLPWESRKRKRHADQDNLHPLSGSRERIWSDDDEADDPRAVLGMQTPIADVLAAYVSSTPVVELLTLLKADSEVAGADRPNSSAGPTDSMEALSGPLPRMDSLYGFPKVDLIYVSQIINEQSVSALQLDGTRVYVHEDGVAELPIGIANYIHTTIERGIETVFPEIDQCDLGQVALTREPLRAPTNPGKAPQGPPRPPQRTDSMLLGPDYFHLPPPYVRLQRSSDIWEMLPTCLMFWETLGLGPTNGAKNVRAFCVFPENEDLQRLVEGFMTDLGTAYENCKLGSHVHHRNVSETDENDTFEDGMAPVELNEDASLEGAMISYATTCADLGKALSNIAHQENDRAIVIYMLNPFFGRQAQQHLCACFWILFKAYRDNLPKAQRNQAGSDIFLQCLPISLVASYDALVVSDARQMAILTREVYDRCPPCGPSFDNTSALPILSAPSVELVSAAPKRIGFQLAAEPPTDLLHEGSILHIAYSVSKDGQWMSVCWIDNTGRHQSSTAFCLRGRSLAEVIEDVWECTRDILAARQVLWRIFIVTTDAIEKSVLQCWRSFSAKPRTQAICVTLLTIDTDPVLQLSPPVANVDSQFESRSDGGFLTPASTPQAGTFTSSPDVNGQGGNAPPTPAPSETAASAPENDPDAHLTDLTDETWGVLLSPRLNNVGSNVGLANGVLFKRGNIAVPEGEGTAADKLRSIGISIHWTIQVKPSGGVDEGSVKQAELTLREVLRMYRNLALLTKARAIAHGKMGFVPIHVAAAARGAEGLNGMLGSSEDM</sequence>
<comment type="subcellular location">
    <subcellularLocation>
        <location evidence="1 11">Nucleus</location>
    </subcellularLocation>
</comment>
<comment type="caution">
    <text evidence="16">The sequence shown here is derived from an EMBL/GenBank/DDBJ whole genome shotgun (WGS) entry which is preliminary data.</text>
</comment>
<reference evidence="16 17" key="1">
    <citation type="submission" date="2015-07" db="EMBL/GenBank/DDBJ databases">
        <title>Comparative genomics of the Sigatoka disease complex on banana suggests a link between parallel evolutionary changes in Pseudocercospora fijiensis and Pseudocercospora eumusae and increased virulence on the banana host.</title>
        <authorList>
            <person name="Chang T.-C."/>
            <person name="Salvucci A."/>
            <person name="Crous P.W."/>
            <person name="Stergiopoulos I."/>
        </authorList>
    </citation>
    <scope>NUCLEOTIDE SEQUENCE [LARGE SCALE GENOMIC DNA]</scope>
    <source>
        <strain evidence="16 17">CBS 116634</strain>
    </source>
</reference>
<feature type="region of interest" description="Disordered" evidence="12">
    <location>
        <begin position="555"/>
        <end position="594"/>
    </location>
</feature>
<feature type="compositionally biased region" description="Polar residues" evidence="12">
    <location>
        <begin position="1277"/>
        <end position="1292"/>
    </location>
</feature>
<dbReference type="OrthoDB" id="103819at2759"/>